<dbReference type="EMBL" id="VRZA01000002">
    <property type="protein sequence ID" value="TXS95838.1"/>
    <property type="molecule type" value="Genomic_DNA"/>
</dbReference>
<protein>
    <submittedName>
        <fullName evidence="5">Acyl--CoA ligase</fullName>
    </submittedName>
</protein>
<dbReference type="AlphaFoldDB" id="A0A5C9A4W9"/>
<dbReference type="Pfam" id="PF00501">
    <property type="entry name" value="AMP-binding"/>
    <property type="match status" value="1"/>
</dbReference>
<dbReference type="Gene3D" id="3.40.50.12780">
    <property type="entry name" value="N-terminal domain of ligase-like"/>
    <property type="match status" value="1"/>
</dbReference>
<dbReference type="GO" id="GO:0031956">
    <property type="term" value="F:medium-chain fatty acid-CoA ligase activity"/>
    <property type="evidence" value="ECO:0007669"/>
    <property type="project" value="TreeGrafter"/>
</dbReference>
<evidence type="ECO:0000313" key="6">
    <source>
        <dbReference type="Proteomes" id="UP000321039"/>
    </source>
</evidence>
<evidence type="ECO:0000259" key="4">
    <source>
        <dbReference type="Pfam" id="PF13193"/>
    </source>
</evidence>
<dbReference type="Gene3D" id="3.30.300.30">
    <property type="match status" value="1"/>
</dbReference>
<evidence type="ECO:0000256" key="2">
    <source>
        <dbReference type="ARBA" id="ARBA00022598"/>
    </source>
</evidence>
<reference evidence="5 6" key="1">
    <citation type="submission" date="2019-08" db="EMBL/GenBank/DDBJ databases">
        <title>Parahaliea maris sp. nov., isolated from the surface seawater.</title>
        <authorList>
            <person name="Liu Y."/>
        </authorList>
    </citation>
    <scope>NUCLEOTIDE SEQUENCE [LARGE SCALE GENOMIC DNA]</scope>
    <source>
        <strain evidence="5 6">HSLHS9</strain>
    </source>
</reference>
<dbReference type="PANTHER" id="PTHR43201:SF5">
    <property type="entry name" value="MEDIUM-CHAIN ACYL-COA LIGASE ACSF2, MITOCHONDRIAL"/>
    <property type="match status" value="1"/>
</dbReference>
<dbReference type="SUPFAM" id="SSF56801">
    <property type="entry name" value="Acetyl-CoA synthetase-like"/>
    <property type="match status" value="1"/>
</dbReference>
<accession>A0A5C9A4W9</accession>
<feature type="domain" description="AMP-binding enzyme C-terminal" evidence="4">
    <location>
        <begin position="398"/>
        <end position="473"/>
    </location>
</feature>
<sequence>MNLFTILDMACQAFPQRTALTFEGVSYSYAQLHRASLVAARLFGNSQCQAVALQDISSPAIPIALFGAAAAGLTYVPLNYRLSAHELSELRDRIEPAYFIETENRDAFVRACLDGEVPPSPSEIPINPDAVAVKLFTSGTTGKPKAALLRHAHLLSYILGSVEFAGAGEEQAQLVAVPPYHIAGISAFLSSIYAGRRIVLLPNFDPEQWLYLAHSESITNAFVVPTMLVRIVDHLEEHPEFDVPARLASMAYGGGKMPEAVIRRAMTLFPATDFTNAYGLTETSSTICLLDPEDHRSALLSDDAEVRRRLTSVGRPLPGIELQIRDLEGNPLLTGEAGEVYVKGDQVSGEYEEKTVISGDGWFPTRDAGYVDNGGYLFLSGRADDVIVRGGENISPGEVEDVLLKHPAVSDACVVGMQSEDWGEEVAAVVVIKPWLKVSVDQLQMYVQQRLRSSRVPKQILFHEELPYNETGKLLRRVVREAFRK</sequence>
<evidence type="ECO:0000313" key="5">
    <source>
        <dbReference type="EMBL" id="TXS95838.1"/>
    </source>
</evidence>
<dbReference type="InterPro" id="IPR042099">
    <property type="entry name" value="ANL_N_sf"/>
</dbReference>
<dbReference type="Proteomes" id="UP000321039">
    <property type="component" value="Unassembled WGS sequence"/>
</dbReference>
<comment type="caution">
    <text evidence="5">The sequence shown here is derived from an EMBL/GenBank/DDBJ whole genome shotgun (WGS) entry which is preliminary data.</text>
</comment>
<name>A0A5C9A4W9_9GAMM</name>
<feature type="domain" description="AMP-dependent synthetase/ligase" evidence="3">
    <location>
        <begin position="9"/>
        <end position="351"/>
    </location>
</feature>
<dbReference type="InterPro" id="IPR025110">
    <property type="entry name" value="AMP-bd_C"/>
</dbReference>
<dbReference type="PANTHER" id="PTHR43201">
    <property type="entry name" value="ACYL-COA SYNTHETASE"/>
    <property type="match status" value="1"/>
</dbReference>
<dbReference type="RefSeq" id="WP_148067903.1">
    <property type="nucleotide sequence ID" value="NZ_VRZA01000002.1"/>
</dbReference>
<keyword evidence="2 5" id="KW-0436">Ligase</keyword>
<dbReference type="InterPro" id="IPR000873">
    <property type="entry name" value="AMP-dep_synth/lig_dom"/>
</dbReference>
<evidence type="ECO:0000256" key="1">
    <source>
        <dbReference type="ARBA" id="ARBA00006432"/>
    </source>
</evidence>
<dbReference type="GO" id="GO:0006631">
    <property type="term" value="P:fatty acid metabolic process"/>
    <property type="evidence" value="ECO:0007669"/>
    <property type="project" value="TreeGrafter"/>
</dbReference>
<organism evidence="5 6">
    <name type="scientific">Parahaliea maris</name>
    <dbReference type="NCBI Taxonomy" id="2716870"/>
    <lineage>
        <taxon>Bacteria</taxon>
        <taxon>Pseudomonadati</taxon>
        <taxon>Pseudomonadota</taxon>
        <taxon>Gammaproteobacteria</taxon>
        <taxon>Cellvibrionales</taxon>
        <taxon>Halieaceae</taxon>
        <taxon>Parahaliea</taxon>
    </lineage>
</organism>
<gene>
    <name evidence="5" type="ORF">FV139_08235</name>
</gene>
<keyword evidence="6" id="KW-1185">Reference proteome</keyword>
<evidence type="ECO:0000259" key="3">
    <source>
        <dbReference type="Pfam" id="PF00501"/>
    </source>
</evidence>
<dbReference type="Pfam" id="PF13193">
    <property type="entry name" value="AMP-binding_C"/>
    <property type="match status" value="1"/>
</dbReference>
<dbReference type="InterPro" id="IPR045851">
    <property type="entry name" value="AMP-bd_C_sf"/>
</dbReference>
<proteinExistence type="inferred from homology"/>
<comment type="similarity">
    <text evidence="1">Belongs to the ATP-dependent AMP-binding enzyme family.</text>
</comment>